<name>A0ABD3SJW5_9LAMI</name>
<evidence type="ECO:0000256" key="1">
    <source>
        <dbReference type="SAM" id="Coils"/>
    </source>
</evidence>
<accession>A0ABD3SJW5</accession>
<dbReference type="Pfam" id="PF06780">
    <property type="entry name" value="Erp_C"/>
    <property type="match status" value="1"/>
</dbReference>
<organism evidence="2 3">
    <name type="scientific">Penstemon smallii</name>
    <dbReference type="NCBI Taxonomy" id="265156"/>
    <lineage>
        <taxon>Eukaryota</taxon>
        <taxon>Viridiplantae</taxon>
        <taxon>Streptophyta</taxon>
        <taxon>Embryophyta</taxon>
        <taxon>Tracheophyta</taxon>
        <taxon>Spermatophyta</taxon>
        <taxon>Magnoliopsida</taxon>
        <taxon>eudicotyledons</taxon>
        <taxon>Gunneridae</taxon>
        <taxon>Pentapetalae</taxon>
        <taxon>asterids</taxon>
        <taxon>lamiids</taxon>
        <taxon>Lamiales</taxon>
        <taxon>Plantaginaceae</taxon>
        <taxon>Cheloneae</taxon>
        <taxon>Penstemon</taxon>
    </lineage>
</organism>
<protein>
    <submittedName>
        <fullName evidence="2">Uncharacterized protein</fullName>
    </submittedName>
</protein>
<feature type="coiled-coil region" evidence="1">
    <location>
        <begin position="44"/>
        <end position="100"/>
    </location>
</feature>
<comment type="caution">
    <text evidence="2">The sequence shown here is derived from an EMBL/GenBank/DDBJ whole genome shotgun (WGS) entry which is preliminary data.</text>
</comment>
<gene>
    <name evidence="2" type="ORF">ACJIZ3_020804</name>
</gene>
<evidence type="ECO:0000313" key="3">
    <source>
        <dbReference type="Proteomes" id="UP001634393"/>
    </source>
</evidence>
<keyword evidence="3" id="KW-1185">Reference proteome</keyword>
<keyword evidence="1" id="KW-0175">Coiled coil</keyword>
<dbReference type="InterPro" id="IPR009618">
    <property type="entry name" value="Erp"/>
</dbReference>
<dbReference type="AlphaFoldDB" id="A0ABD3SJW5"/>
<dbReference type="EMBL" id="JBJXBP010000006">
    <property type="protein sequence ID" value="KAL3824775.1"/>
    <property type="molecule type" value="Genomic_DNA"/>
</dbReference>
<proteinExistence type="predicted"/>
<sequence length="124" mass="14426">MYKACILPKEIERLNELTPLEILQESAQLHLSLKQHIFSMGLRLEQEIERNGKLEAMLSKAKSEEDQKIAEATKAYYAEIETFKEQKMKAGQEISSLKRELEKRKYCLAEIKSTVAKFQSDFEL</sequence>
<evidence type="ECO:0000313" key="2">
    <source>
        <dbReference type="EMBL" id="KAL3824775.1"/>
    </source>
</evidence>
<reference evidence="2 3" key="1">
    <citation type="submission" date="2024-12" db="EMBL/GenBank/DDBJ databases">
        <title>The unique morphological basis and parallel evolutionary history of personate flowers in Penstemon.</title>
        <authorList>
            <person name="Depatie T.H."/>
            <person name="Wessinger C.A."/>
        </authorList>
    </citation>
    <scope>NUCLEOTIDE SEQUENCE [LARGE SCALE GENOMIC DNA]</scope>
    <source>
        <strain evidence="2">WTNN_2</strain>
        <tissue evidence="2">Leaf</tissue>
    </source>
</reference>
<dbReference type="Proteomes" id="UP001634393">
    <property type="component" value="Unassembled WGS sequence"/>
</dbReference>